<evidence type="ECO:0000313" key="2">
    <source>
        <dbReference type="WBParaSite" id="ES5_v2.g19814.t1"/>
    </source>
</evidence>
<name>A0AC34FRI6_9BILA</name>
<protein>
    <submittedName>
        <fullName evidence="2">Potassium channel domain-containing protein</fullName>
    </submittedName>
</protein>
<proteinExistence type="predicted"/>
<evidence type="ECO:0000313" key="1">
    <source>
        <dbReference type="Proteomes" id="UP000887579"/>
    </source>
</evidence>
<dbReference type="WBParaSite" id="ES5_v2.g19814.t1">
    <property type="protein sequence ID" value="ES5_v2.g19814.t1"/>
    <property type="gene ID" value="ES5_v2.g19814"/>
</dbReference>
<organism evidence="1 2">
    <name type="scientific">Panagrolaimus sp. ES5</name>
    <dbReference type="NCBI Taxonomy" id="591445"/>
    <lineage>
        <taxon>Eukaryota</taxon>
        <taxon>Metazoa</taxon>
        <taxon>Ecdysozoa</taxon>
        <taxon>Nematoda</taxon>
        <taxon>Chromadorea</taxon>
        <taxon>Rhabditida</taxon>
        <taxon>Tylenchina</taxon>
        <taxon>Panagrolaimomorpha</taxon>
        <taxon>Panagrolaimoidea</taxon>
        <taxon>Panagrolaimidae</taxon>
        <taxon>Panagrolaimus</taxon>
    </lineage>
</organism>
<dbReference type="Proteomes" id="UP000887579">
    <property type="component" value="Unplaced"/>
</dbReference>
<reference evidence="2" key="1">
    <citation type="submission" date="2022-11" db="UniProtKB">
        <authorList>
            <consortium name="WormBaseParasite"/>
        </authorList>
    </citation>
    <scope>IDENTIFICATION</scope>
</reference>
<accession>A0AC34FRI6</accession>
<sequence length="331" mass="36734">MASLRVPLTSTTSSGGGGGAHPIGGAPPTYETFSSTYTSTTRAKALAAAATTEAITGEAEQENIERGITYARRPFSSPDENGLPLPPPDLKRLQRIIWRRRIFSFFPPMSQKFAERLRLAAPHVLLFIATMVYGIVGAVIIYRIEKPHEQSHIFSHSKAIIDAQNELFHVQVDHASPNSTNQTIEEAIDKLISVSFDAFAEGVKSNDLQLLRTNNTRISRWSFHSALFFTATVLTSIGFGDLVPEDEPHYFGWILFMFAGLILTTLTVDMCGSAGIDSLHMFGRVDPRKLLNGIFHKSHDKSAFEPHDIRIIPYIDEIIKNYENSVAKMSI</sequence>